<reference evidence="2 3" key="1">
    <citation type="submission" date="2018-06" db="EMBL/GenBank/DDBJ databases">
        <title>A transcriptomic atlas of mushroom development highlights an independent origin of complex multicellularity.</title>
        <authorList>
            <consortium name="DOE Joint Genome Institute"/>
            <person name="Krizsan K."/>
            <person name="Almasi E."/>
            <person name="Merenyi Z."/>
            <person name="Sahu N."/>
            <person name="Viragh M."/>
            <person name="Koszo T."/>
            <person name="Mondo S."/>
            <person name="Kiss B."/>
            <person name="Balint B."/>
            <person name="Kues U."/>
            <person name="Barry K."/>
            <person name="Hegedus J.C."/>
            <person name="Henrissat B."/>
            <person name="Johnson J."/>
            <person name="Lipzen A."/>
            <person name="Ohm R."/>
            <person name="Nagy I."/>
            <person name="Pangilinan J."/>
            <person name="Yan J."/>
            <person name="Xiong Y."/>
            <person name="Grigoriev I.V."/>
            <person name="Hibbett D.S."/>
            <person name="Nagy L.G."/>
        </authorList>
    </citation>
    <scope>NUCLEOTIDE SEQUENCE [LARGE SCALE GENOMIC DNA]</scope>
    <source>
        <strain evidence="2 3">SZMC22713</strain>
    </source>
</reference>
<gene>
    <name evidence="2" type="ORF">BD410DRAFT_788502</name>
</gene>
<sequence>MAYQRSHSIDEEGARVGNTGPDAFVPQLANEYVAADVGHGHNTSPHSSRVNYSSHTLPTSPGLVYDPTRQSTISSGGSRLSYVTFNTPAQAGTSITSPMRSHSSRFPRLSTTHEFCDTIDSSSSLHSPSSDHGEEGFWLSRGRSQTSRHSSTRQSSALHEDMIQHQKQLEYEHQRDLEQLQEDEPAPAQYVSSQDPPPIYKELGGT</sequence>
<protein>
    <submittedName>
        <fullName evidence="2">Uncharacterized protein</fullName>
    </submittedName>
</protein>
<dbReference type="VEuPathDB" id="FungiDB:BD410DRAFT_788502"/>
<evidence type="ECO:0000313" key="3">
    <source>
        <dbReference type="Proteomes" id="UP000294933"/>
    </source>
</evidence>
<feature type="region of interest" description="Disordered" evidence="1">
    <location>
        <begin position="1"/>
        <end position="23"/>
    </location>
</feature>
<accession>A0A4Y7Q704</accession>
<keyword evidence="3" id="KW-1185">Reference proteome</keyword>
<organism evidence="2 3">
    <name type="scientific">Rickenella mellea</name>
    <dbReference type="NCBI Taxonomy" id="50990"/>
    <lineage>
        <taxon>Eukaryota</taxon>
        <taxon>Fungi</taxon>
        <taxon>Dikarya</taxon>
        <taxon>Basidiomycota</taxon>
        <taxon>Agaricomycotina</taxon>
        <taxon>Agaricomycetes</taxon>
        <taxon>Hymenochaetales</taxon>
        <taxon>Rickenellaceae</taxon>
        <taxon>Rickenella</taxon>
    </lineage>
</organism>
<evidence type="ECO:0000256" key="1">
    <source>
        <dbReference type="SAM" id="MobiDB-lite"/>
    </source>
</evidence>
<proteinExistence type="predicted"/>
<feature type="region of interest" description="Disordered" evidence="1">
    <location>
        <begin position="35"/>
        <end position="78"/>
    </location>
</feature>
<name>A0A4Y7Q704_9AGAM</name>
<feature type="compositionally biased region" description="Polar residues" evidence="1">
    <location>
        <begin position="68"/>
        <end position="78"/>
    </location>
</feature>
<feature type="compositionally biased region" description="Basic and acidic residues" evidence="1">
    <location>
        <begin position="158"/>
        <end position="178"/>
    </location>
</feature>
<feature type="compositionally biased region" description="Polar residues" evidence="1">
    <location>
        <begin position="41"/>
        <end position="59"/>
    </location>
</feature>
<dbReference type="AlphaFoldDB" id="A0A4Y7Q704"/>
<evidence type="ECO:0000313" key="2">
    <source>
        <dbReference type="EMBL" id="TDL22669.1"/>
    </source>
</evidence>
<dbReference type="Proteomes" id="UP000294933">
    <property type="component" value="Unassembled WGS sequence"/>
</dbReference>
<dbReference type="EMBL" id="ML170174">
    <property type="protein sequence ID" value="TDL22669.1"/>
    <property type="molecule type" value="Genomic_DNA"/>
</dbReference>
<feature type="compositionally biased region" description="Low complexity" evidence="1">
    <location>
        <begin position="140"/>
        <end position="156"/>
    </location>
</feature>
<feature type="region of interest" description="Disordered" evidence="1">
    <location>
        <begin position="118"/>
        <end position="206"/>
    </location>
</feature>